<reference evidence="2 3" key="1">
    <citation type="submission" date="2012-09" db="EMBL/GenBank/DDBJ databases">
        <title>Genome Sequence of alkane-degrading Bacterium Alcanivorax sp. 6-D-6.</title>
        <authorList>
            <person name="Lai Q."/>
            <person name="Shao Z."/>
        </authorList>
    </citation>
    <scope>NUCLEOTIDE SEQUENCE [LARGE SCALE GENOMIC DNA]</scope>
    <source>
        <strain evidence="2 3">6-D-6</strain>
    </source>
</reference>
<organism evidence="2 3">
    <name type="scientific">Alcanivorax xiamenensis</name>
    <dbReference type="NCBI Taxonomy" id="1177156"/>
    <lineage>
        <taxon>Bacteria</taxon>
        <taxon>Pseudomonadati</taxon>
        <taxon>Pseudomonadota</taxon>
        <taxon>Gammaproteobacteria</taxon>
        <taxon>Oceanospirillales</taxon>
        <taxon>Alcanivoracaceae</taxon>
        <taxon>Alcanivorax</taxon>
    </lineage>
</organism>
<dbReference type="RefSeq" id="WP_159661626.1">
    <property type="nucleotide sequence ID" value="NZ_AQPF01000056.1"/>
</dbReference>
<dbReference type="InterPro" id="IPR008407">
    <property type="entry name" value="Brnchd-chn_aa_trnsp_AzlD"/>
</dbReference>
<accession>A0ABQ6Y3A9</accession>
<feature type="transmembrane region" description="Helical" evidence="1">
    <location>
        <begin position="69"/>
        <end position="91"/>
    </location>
</feature>
<feature type="transmembrane region" description="Helical" evidence="1">
    <location>
        <begin position="98"/>
        <end position="117"/>
    </location>
</feature>
<feature type="transmembrane region" description="Helical" evidence="1">
    <location>
        <begin position="40"/>
        <end position="57"/>
    </location>
</feature>
<feature type="non-terminal residue" evidence="2">
    <location>
        <position position="162"/>
    </location>
</feature>
<proteinExistence type="predicted"/>
<keyword evidence="1" id="KW-0812">Transmembrane</keyword>
<evidence type="ECO:0000256" key="1">
    <source>
        <dbReference type="SAM" id="Phobius"/>
    </source>
</evidence>
<comment type="caution">
    <text evidence="2">The sequence shown here is derived from an EMBL/GenBank/DDBJ whole genome shotgun (WGS) entry which is preliminary data.</text>
</comment>
<keyword evidence="1" id="KW-0472">Membrane</keyword>
<name>A0ABQ6Y3A9_9GAMM</name>
<feature type="transmembrane region" description="Helical" evidence="1">
    <location>
        <begin position="6"/>
        <end position="28"/>
    </location>
</feature>
<sequence>MSPEGIFAGIAVAALASLASRALPFVALSRHRDQPLLEHLGRYLPAAIMTILVVYSLRDLRLFAHTDHGAILVWNNNGLPLLLSSLVVVLLHLIKRNVLLSILGGTAFHMLLVQYIVPGLAFPVETTATGDQYPRALEAAAPAIPEPPLALEPVHDLYATAL</sequence>
<evidence type="ECO:0000313" key="3">
    <source>
        <dbReference type="Proteomes" id="UP000771797"/>
    </source>
</evidence>
<keyword evidence="3" id="KW-1185">Reference proteome</keyword>
<gene>
    <name evidence="2" type="ORF">A6D6_03831</name>
</gene>
<dbReference type="Proteomes" id="UP000771797">
    <property type="component" value="Unassembled WGS sequence"/>
</dbReference>
<protein>
    <submittedName>
        <fullName evidence="2">Branched-chain amino acid transport protein</fullName>
    </submittedName>
</protein>
<evidence type="ECO:0000313" key="2">
    <source>
        <dbReference type="EMBL" id="KAF0803100.1"/>
    </source>
</evidence>
<keyword evidence="1" id="KW-1133">Transmembrane helix</keyword>
<dbReference type="EMBL" id="AQPF01000056">
    <property type="protein sequence ID" value="KAF0803100.1"/>
    <property type="molecule type" value="Genomic_DNA"/>
</dbReference>
<dbReference type="Pfam" id="PF05437">
    <property type="entry name" value="AzlD"/>
    <property type="match status" value="1"/>
</dbReference>